<dbReference type="InterPro" id="IPR038282">
    <property type="entry name" value="DUF2267_sf"/>
</dbReference>
<reference evidence="1 2" key="1">
    <citation type="submission" date="2024-01" db="EMBL/GenBank/DDBJ databases">
        <title>Multi-omics insights into the function and evolution of sodium benzoate biodegradation pathways in Benzoatithermus flavus gen. nov., sp. nov. from hot spring.</title>
        <authorList>
            <person name="Hu C.-J."/>
            <person name="Li W.-J."/>
        </authorList>
    </citation>
    <scope>NUCLEOTIDE SEQUENCE [LARGE SCALE GENOMIC DNA]</scope>
    <source>
        <strain evidence="1 2">SYSU G07066</strain>
    </source>
</reference>
<dbReference type="RefSeq" id="WP_418161946.1">
    <property type="nucleotide sequence ID" value="NZ_JBBLZC010000044.1"/>
</dbReference>
<proteinExistence type="predicted"/>
<keyword evidence="2" id="KW-1185">Reference proteome</keyword>
<protein>
    <submittedName>
        <fullName evidence="1">DUF2267 domain-containing protein</fullName>
    </submittedName>
</protein>
<comment type="caution">
    <text evidence="1">The sequence shown here is derived from an EMBL/GenBank/DDBJ whole genome shotgun (WGS) entry which is preliminary data.</text>
</comment>
<organism evidence="1 2">
    <name type="scientific">Benzoatithermus flavus</name>
    <dbReference type="NCBI Taxonomy" id="3108223"/>
    <lineage>
        <taxon>Bacteria</taxon>
        <taxon>Pseudomonadati</taxon>
        <taxon>Pseudomonadota</taxon>
        <taxon>Alphaproteobacteria</taxon>
        <taxon>Geminicoccales</taxon>
        <taxon>Geminicoccaceae</taxon>
        <taxon>Benzoatithermus</taxon>
    </lineage>
</organism>
<accession>A0ABU8Y1P5</accession>
<name>A0ABU8Y1P5_9PROT</name>
<dbReference type="Proteomes" id="UP001375743">
    <property type="component" value="Unassembled WGS sequence"/>
</dbReference>
<dbReference type="InterPro" id="IPR018727">
    <property type="entry name" value="DUF2267"/>
</dbReference>
<dbReference type="Pfam" id="PF10025">
    <property type="entry name" value="DUF2267"/>
    <property type="match status" value="1"/>
</dbReference>
<dbReference type="Gene3D" id="1.10.490.110">
    <property type="entry name" value="Uncharacterized conserved protein DUF2267"/>
    <property type="match status" value="1"/>
</dbReference>
<dbReference type="EMBL" id="JBBLZC010000044">
    <property type="protein sequence ID" value="MEK0086102.1"/>
    <property type="molecule type" value="Genomic_DNA"/>
</dbReference>
<evidence type="ECO:0000313" key="1">
    <source>
        <dbReference type="EMBL" id="MEK0086102.1"/>
    </source>
</evidence>
<sequence length="158" mass="17556">MSSTGLDVFDKTLQTTHIWLGEIMAEMGPDRQRAYHALRAVLHALRDRLPIDDSAHLAAQLPLLVRGIYYDGWHPRPGTSRERKQEAFVAHIQDGLQGIRPFDPKQAAQVVFKVIARHVSPGEWQKVKHALPQEIQVLWPEDQSTAAVGDGAGAAARS</sequence>
<gene>
    <name evidence="1" type="ORF">U1T56_23335</name>
</gene>
<evidence type="ECO:0000313" key="2">
    <source>
        <dbReference type="Proteomes" id="UP001375743"/>
    </source>
</evidence>